<organism evidence="1 2">
    <name type="scientific">Pyrococcus furiosus (strain ATCC 43587 / DSM 3638 / JCM 8422 / Vc1)</name>
    <dbReference type="NCBI Taxonomy" id="186497"/>
    <lineage>
        <taxon>Archaea</taxon>
        <taxon>Methanobacteriati</taxon>
        <taxon>Methanobacteriota</taxon>
        <taxon>Thermococci</taxon>
        <taxon>Thermococcales</taxon>
        <taxon>Thermococcaceae</taxon>
        <taxon>Pyrococcus</taxon>
    </lineage>
</organism>
<dbReference type="KEGG" id="pfu:PF0622"/>
<keyword evidence="2" id="KW-1185">Reference proteome</keyword>
<reference evidence="1 2" key="1">
    <citation type="journal article" date="1999" name="Genetics">
        <title>Divergence of the hyperthermophilic archaea Pyrococcus furiosus and P. horikoshii inferred from complete genomic sequences.</title>
        <authorList>
            <person name="Maeder D.L."/>
            <person name="Weiss R.B."/>
            <person name="Dunn D.M."/>
            <person name="Cherry J.L."/>
            <person name="Gonzalez J.M."/>
            <person name="DiRuggiero J."/>
            <person name="Robb F.T."/>
        </authorList>
    </citation>
    <scope>NUCLEOTIDE SEQUENCE [LARGE SCALE GENOMIC DNA]</scope>
    <source>
        <strain evidence="2">ATCC 43587 / DSM 3638 / JCM 8422 / Vc1</strain>
    </source>
</reference>
<dbReference type="Proteomes" id="UP000001013">
    <property type="component" value="Chromosome"/>
</dbReference>
<evidence type="ECO:0000313" key="2">
    <source>
        <dbReference type="Proteomes" id="UP000001013"/>
    </source>
</evidence>
<dbReference type="AlphaFoldDB" id="Q8U350"/>
<evidence type="ECO:0000313" key="1">
    <source>
        <dbReference type="EMBL" id="AAL80746.1"/>
    </source>
</evidence>
<name>Q8U350_PYRFU</name>
<dbReference type="eggNOG" id="arCOG00374">
    <property type="taxonomic scope" value="Archaea"/>
</dbReference>
<gene>
    <name evidence="1" type="ordered locus">PF0622</name>
</gene>
<proteinExistence type="predicted"/>
<sequence>MEAAKRLEKMGIVTLEKVNNETWAKLNYKIKEE</sequence>
<dbReference type="EMBL" id="AE009950">
    <property type="protein sequence ID" value="AAL80746.1"/>
    <property type="molecule type" value="Genomic_DNA"/>
</dbReference>
<accession>Q8U350</accession>
<protein>
    <submittedName>
        <fullName evidence="1">Uncharacterized protein</fullName>
    </submittedName>
</protein>
<dbReference type="PaxDb" id="186497-PF0622"/>
<dbReference type="HOGENOM" id="CLU_3379978_0_0_2"/>